<keyword evidence="1" id="KW-0472">Membrane</keyword>
<evidence type="ECO:0000313" key="5">
    <source>
        <dbReference type="EMBL" id="RHZ03356.1"/>
    </source>
</evidence>
<dbReference type="Proteomes" id="UP000265716">
    <property type="component" value="Unassembled WGS sequence"/>
</dbReference>
<proteinExistence type="predicted"/>
<comment type="caution">
    <text evidence="4">The sequence shown here is derived from an EMBL/GenBank/DDBJ whole genome shotgun (WGS) entry which is preliminary data.</text>
</comment>
<feature type="transmembrane region" description="Helical" evidence="1">
    <location>
        <begin position="113"/>
        <end position="134"/>
    </location>
</feature>
<dbReference type="GO" id="GO:0006629">
    <property type="term" value="P:lipid metabolic process"/>
    <property type="evidence" value="ECO:0007669"/>
    <property type="project" value="InterPro"/>
</dbReference>
<dbReference type="EMBL" id="QUTD01007448">
    <property type="protein sequence ID" value="RHY50169.1"/>
    <property type="molecule type" value="Genomic_DNA"/>
</dbReference>
<dbReference type="InterPro" id="IPR005804">
    <property type="entry name" value="FA_desaturase_dom"/>
</dbReference>
<dbReference type="Pfam" id="PF00487">
    <property type="entry name" value="FA_desaturase"/>
    <property type="match status" value="1"/>
</dbReference>
<feature type="domain" description="Fatty acid desaturase" evidence="2">
    <location>
        <begin position="114"/>
        <end position="382"/>
    </location>
</feature>
<keyword evidence="1" id="KW-0812">Transmembrane</keyword>
<feature type="transmembrane region" description="Helical" evidence="1">
    <location>
        <begin position="84"/>
        <end position="101"/>
    </location>
</feature>
<dbReference type="PANTHER" id="PTHR32100">
    <property type="entry name" value="OMEGA-6 FATTY ACID DESATURASE, CHLOROPLASTIC"/>
    <property type="match status" value="1"/>
</dbReference>
<reference evidence="6 7" key="1">
    <citation type="submission" date="2018-08" db="EMBL/GenBank/DDBJ databases">
        <title>Aphanomyces genome sequencing and annotation.</title>
        <authorList>
            <person name="Minardi D."/>
            <person name="Oidtmann B."/>
            <person name="Van Der Giezen M."/>
            <person name="Studholme D.J."/>
        </authorList>
    </citation>
    <scope>NUCLEOTIDE SEQUENCE [LARGE SCALE GENOMIC DNA]</scope>
    <source>
        <strain evidence="4 7">D2</strain>
        <strain evidence="5 8">FDL457</strain>
        <strain evidence="3 6">SA</strain>
    </source>
</reference>
<organism evidence="4 7">
    <name type="scientific">Aphanomyces astaci</name>
    <name type="common">Crayfish plague agent</name>
    <dbReference type="NCBI Taxonomy" id="112090"/>
    <lineage>
        <taxon>Eukaryota</taxon>
        <taxon>Sar</taxon>
        <taxon>Stramenopiles</taxon>
        <taxon>Oomycota</taxon>
        <taxon>Saprolegniomycetes</taxon>
        <taxon>Saprolegniales</taxon>
        <taxon>Verrucalvaceae</taxon>
        <taxon>Aphanomyces</taxon>
    </lineage>
</organism>
<accession>A0A397CP04</accession>
<dbReference type="Proteomes" id="UP000266643">
    <property type="component" value="Unassembled WGS sequence"/>
</dbReference>
<evidence type="ECO:0000256" key="1">
    <source>
        <dbReference type="SAM" id="Phobius"/>
    </source>
</evidence>
<protein>
    <recommendedName>
        <fullName evidence="2">Fatty acid desaturase domain-containing protein</fullName>
    </recommendedName>
</protein>
<keyword evidence="1" id="KW-1133">Transmembrane helix</keyword>
<dbReference type="Proteomes" id="UP000286510">
    <property type="component" value="Unassembled WGS sequence"/>
</dbReference>
<evidence type="ECO:0000259" key="2">
    <source>
        <dbReference type="Pfam" id="PF00487"/>
    </source>
</evidence>
<dbReference type="EMBL" id="QUTF01017898">
    <property type="protein sequence ID" value="RHZ03356.1"/>
    <property type="molecule type" value="Genomic_DNA"/>
</dbReference>
<evidence type="ECO:0000313" key="8">
    <source>
        <dbReference type="Proteomes" id="UP000286510"/>
    </source>
</evidence>
<dbReference type="CDD" id="cd03507">
    <property type="entry name" value="Delta12-FADS-like"/>
    <property type="match status" value="1"/>
</dbReference>
<feature type="transmembrane region" description="Helical" evidence="1">
    <location>
        <begin position="287"/>
        <end position="307"/>
    </location>
</feature>
<gene>
    <name evidence="5" type="ORF">DYB26_001055</name>
    <name evidence="4" type="ORF">DYB30_002331</name>
    <name evidence="3" type="ORF">DYB38_002510</name>
</gene>
<feature type="transmembrane region" description="Helical" evidence="1">
    <location>
        <begin position="260"/>
        <end position="281"/>
    </location>
</feature>
<dbReference type="AlphaFoldDB" id="A0A397CP04"/>
<dbReference type="InterPro" id="IPR012171">
    <property type="entry name" value="Fatty_acid_desaturase"/>
</dbReference>
<evidence type="ECO:0000313" key="7">
    <source>
        <dbReference type="Proteomes" id="UP000266643"/>
    </source>
</evidence>
<sequence>MYSYNPVQSDPLNCAGTFPIWKLSTMCQGRPSKLDTLKAAGYRKIDGAPEPLPLEPPTITLKDLRAAIPAHCFERSYVKSFYHLFKNLAICAAIFGVALYVNKTALPYPVKALAWLVYYFVQGTYFTGIWVVAHECGHQAFSDSEYVNDTVGIVLHSLLFVPYHAWKITHRRHHSNTGSCENDEVFVPNTRSTVASSSDHSLLEDSPLYNLYKITLMLGVGWMPGYLFFNATGPSKYEGQAKSHFNPYAAFILPKERLSIWWSDFCFLVALYLLVTAIYTYGIGNVWNFYFAPYMVCNAYLVLITYLQHTDTYVPHFRGDEWNWLRGALCTVDRSFGSWIDSAIHHIADTHVTHHIFSKMPFYNAAEATKAIVPLLGDYYLKDSTPIPFALWRSFSNCKFVEDTGNIVFYKRKIHDK</sequence>
<dbReference type="EMBL" id="QUTC01012558">
    <property type="protein sequence ID" value="RHY36388.1"/>
    <property type="molecule type" value="Genomic_DNA"/>
</dbReference>
<evidence type="ECO:0000313" key="3">
    <source>
        <dbReference type="EMBL" id="RHY36388.1"/>
    </source>
</evidence>
<name>A0A397CP04_APHAT</name>
<evidence type="ECO:0000313" key="6">
    <source>
        <dbReference type="Proteomes" id="UP000265716"/>
    </source>
</evidence>
<evidence type="ECO:0000313" key="4">
    <source>
        <dbReference type="EMBL" id="RHY50169.1"/>
    </source>
</evidence>
<dbReference type="GO" id="GO:0016491">
    <property type="term" value="F:oxidoreductase activity"/>
    <property type="evidence" value="ECO:0007669"/>
    <property type="project" value="InterPro"/>
</dbReference>